<dbReference type="AlphaFoldDB" id="A0A2D0JPR6"/>
<sequence length="105" mass="11890">MFIRKYGFMSSRSAVYPFLFIKNYIVSKIIHLISYDSIYHNDILVKGIIFNFVPRYSSSFMLFNFKPGSLLAALTHTNLTVIGVPEGSYPLCCDVTQNLLGIVPT</sequence>
<comment type="caution">
    <text evidence="1">The sequence shown here is derived from an EMBL/GenBank/DDBJ whole genome shotgun (WGS) entry which is preliminary data.</text>
</comment>
<proteinExistence type="predicted"/>
<evidence type="ECO:0000313" key="2">
    <source>
        <dbReference type="Proteomes" id="UP000221980"/>
    </source>
</evidence>
<dbReference type="EMBL" id="NITZ01000011">
    <property type="protein sequence ID" value="PHM48307.1"/>
    <property type="molecule type" value="Genomic_DNA"/>
</dbReference>
<dbReference type="RefSeq" id="WP_099114461.1">
    <property type="nucleotide sequence ID" value="NZ_CAWNQI010000013.1"/>
</dbReference>
<protein>
    <submittedName>
        <fullName evidence="1">Uncharacterized protein</fullName>
    </submittedName>
</protein>
<name>A0A2D0JPR6_9GAMM</name>
<reference evidence="1 2" key="1">
    <citation type="journal article" date="2017" name="Nat. Microbiol.">
        <title>Natural product diversity associated with the nematode symbionts Photorhabdus and Xenorhabdus.</title>
        <authorList>
            <person name="Tobias N.J."/>
            <person name="Wolff H."/>
            <person name="Djahanschiri B."/>
            <person name="Grundmann F."/>
            <person name="Kronenwerth M."/>
            <person name="Shi Y.M."/>
            <person name="Simonyi S."/>
            <person name="Grun P."/>
            <person name="Shapiro-Ilan D."/>
            <person name="Pidot S.J."/>
            <person name="Stinear T.P."/>
            <person name="Ebersberger I."/>
            <person name="Bode H.B."/>
        </authorList>
    </citation>
    <scope>NUCLEOTIDE SEQUENCE [LARGE SCALE GENOMIC DNA]</scope>
    <source>
        <strain evidence="1 2">DSM 17902</strain>
    </source>
</reference>
<keyword evidence="2" id="KW-1185">Reference proteome</keyword>
<accession>A0A2D0JPR6</accession>
<gene>
    <name evidence="1" type="ORF">Xmir_02379</name>
</gene>
<evidence type="ECO:0000313" key="1">
    <source>
        <dbReference type="EMBL" id="PHM48307.1"/>
    </source>
</evidence>
<dbReference type="Proteomes" id="UP000221980">
    <property type="component" value="Unassembled WGS sequence"/>
</dbReference>
<organism evidence="1 2">
    <name type="scientific">Xenorhabdus miraniensis</name>
    <dbReference type="NCBI Taxonomy" id="351674"/>
    <lineage>
        <taxon>Bacteria</taxon>
        <taxon>Pseudomonadati</taxon>
        <taxon>Pseudomonadota</taxon>
        <taxon>Gammaproteobacteria</taxon>
        <taxon>Enterobacterales</taxon>
        <taxon>Morganellaceae</taxon>
        <taxon>Xenorhabdus</taxon>
    </lineage>
</organism>